<dbReference type="AlphaFoldDB" id="A0A6J3LUB1"/>
<dbReference type="InterPro" id="IPR000467">
    <property type="entry name" value="G_patch_dom"/>
</dbReference>
<evidence type="ECO:0000313" key="3">
    <source>
        <dbReference type="Proteomes" id="UP000504637"/>
    </source>
</evidence>
<dbReference type="GO" id="GO:0000776">
    <property type="term" value="C:kinetochore"/>
    <property type="evidence" value="ECO:0007669"/>
    <property type="project" value="TreeGrafter"/>
</dbReference>
<dbReference type="PANTHER" id="PTHR21032:SF0">
    <property type="entry name" value="G PATCH DOMAIN-CONTAINING PROTEIN 11"/>
    <property type="match status" value="1"/>
</dbReference>
<dbReference type="InterPro" id="IPR039249">
    <property type="entry name" value="GPATCH11"/>
</dbReference>
<reference evidence="4" key="2">
    <citation type="submission" date="2020-04" db="EMBL/GenBank/DDBJ databases">
        <authorList>
            <consortium name="NCBI Genome Project"/>
        </authorList>
    </citation>
    <scope>NUCLEOTIDE SEQUENCE</scope>
    <source>
        <strain evidence="4">CBS 342.82</strain>
    </source>
</reference>
<gene>
    <name evidence="4" type="ORF">K489DRAFT_390603</name>
</gene>
<feature type="region of interest" description="Disordered" evidence="1">
    <location>
        <begin position="1"/>
        <end position="58"/>
    </location>
</feature>
<organism evidence="4">
    <name type="scientific">Dissoconium aciculare CBS 342.82</name>
    <dbReference type="NCBI Taxonomy" id="1314786"/>
    <lineage>
        <taxon>Eukaryota</taxon>
        <taxon>Fungi</taxon>
        <taxon>Dikarya</taxon>
        <taxon>Ascomycota</taxon>
        <taxon>Pezizomycotina</taxon>
        <taxon>Dothideomycetes</taxon>
        <taxon>Dothideomycetidae</taxon>
        <taxon>Mycosphaerellales</taxon>
        <taxon>Dissoconiaceae</taxon>
        <taxon>Dissoconium</taxon>
    </lineage>
</organism>
<evidence type="ECO:0000313" key="4">
    <source>
        <dbReference type="RefSeq" id="XP_033456406.1"/>
    </source>
</evidence>
<dbReference type="Pfam" id="PF13821">
    <property type="entry name" value="DUF4187"/>
    <property type="match status" value="1"/>
</dbReference>
<sequence>MSNDSQAAGEDDYLSMSFNEETAHVPESSLQRTARLKREAASRAHQPRKRELEERAAKAQQAILDTALDSSSIGAKMLSKMGFKEGGTLGKSADALREPIRVNFRHGKGGLGVEREKRSDDARTLKRNRDGLIDATAATANRDHVEKRAKVSENEYRERAQLSAEERRAHGKLTGAMKVLETLEDGASKDEGREMATLQHVPLHSVNVLRRPLARERLREDRERMMQLIKAEAIAVRDRPDDISDPKRKFIAAADVDLEESDSELEEFEAQPIAEQLEKVVEHLREQHNYCYWCMGQYPDEGMEGCPGLTEDEHG</sequence>
<dbReference type="InterPro" id="IPR025239">
    <property type="entry name" value="DUF4187"/>
</dbReference>
<dbReference type="GO" id="GO:0003676">
    <property type="term" value="F:nucleic acid binding"/>
    <property type="evidence" value="ECO:0007669"/>
    <property type="project" value="InterPro"/>
</dbReference>
<dbReference type="Proteomes" id="UP000504637">
    <property type="component" value="Unplaced"/>
</dbReference>
<accession>A0A6J3LUB1</accession>
<reference evidence="4" key="1">
    <citation type="submission" date="2020-01" db="EMBL/GenBank/DDBJ databases">
        <authorList>
            <consortium name="DOE Joint Genome Institute"/>
            <person name="Haridas S."/>
            <person name="Albert R."/>
            <person name="Binder M."/>
            <person name="Bloem J."/>
            <person name="Labutti K."/>
            <person name="Salamov A."/>
            <person name="Andreopoulos B."/>
            <person name="Baker S.E."/>
            <person name="Barry K."/>
            <person name="Bills G."/>
            <person name="Bluhm B.H."/>
            <person name="Cannon C."/>
            <person name="Castanera R."/>
            <person name="Culley D.E."/>
            <person name="Daum C."/>
            <person name="Ezra D."/>
            <person name="Gonzalez J.B."/>
            <person name="Henrissat B."/>
            <person name="Kuo A."/>
            <person name="Liang C."/>
            <person name="Lipzen A."/>
            <person name="Lutzoni F."/>
            <person name="Magnuson J."/>
            <person name="Mondo S."/>
            <person name="Nolan M."/>
            <person name="Ohm R."/>
            <person name="Pangilinan J."/>
            <person name="Park H.-J."/>
            <person name="Ramirez L."/>
            <person name="Alfaro M."/>
            <person name="Sun H."/>
            <person name="Tritt A."/>
            <person name="Yoshinaga Y."/>
            <person name="Zwiers L.-H."/>
            <person name="Turgeon B.G."/>
            <person name="Goodwin S.B."/>
            <person name="Spatafora J.W."/>
            <person name="Crous P.W."/>
            <person name="Grigoriev I.V."/>
        </authorList>
    </citation>
    <scope>NUCLEOTIDE SEQUENCE</scope>
    <source>
        <strain evidence="4">CBS 342.82</strain>
    </source>
</reference>
<name>A0A6J3LUB1_9PEZI</name>
<dbReference type="PANTHER" id="PTHR21032">
    <property type="entry name" value="G PATCH DOMAIN-CONTAINING PROTEIN 11"/>
    <property type="match status" value="1"/>
</dbReference>
<dbReference type="Pfam" id="PF01585">
    <property type="entry name" value="G-patch"/>
    <property type="match status" value="1"/>
</dbReference>
<feature type="domain" description="G-patch" evidence="2">
    <location>
        <begin position="70"/>
        <end position="116"/>
    </location>
</feature>
<evidence type="ECO:0000256" key="1">
    <source>
        <dbReference type="SAM" id="MobiDB-lite"/>
    </source>
</evidence>
<dbReference type="SMART" id="SM01173">
    <property type="entry name" value="DUF4187"/>
    <property type="match status" value="1"/>
</dbReference>
<dbReference type="SMART" id="SM00443">
    <property type="entry name" value="G_patch"/>
    <property type="match status" value="1"/>
</dbReference>
<dbReference type="GeneID" id="54364415"/>
<protein>
    <submittedName>
        <fullName evidence="4">G-patch-domain-containing protein</fullName>
    </submittedName>
</protein>
<dbReference type="OrthoDB" id="786951at2759"/>
<reference evidence="4" key="3">
    <citation type="submission" date="2025-08" db="UniProtKB">
        <authorList>
            <consortium name="RefSeq"/>
        </authorList>
    </citation>
    <scope>IDENTIFICATION</scope>
    <source>
        <strain evidence="4">CBS 342.82</strain>
    </source>
</reference>
<dbReference type="PROSITE" id="PS50174">
    <property type="entry name" value="G_PATCH"/>
    <property type="match status" value="1"/>
</dbReference>
<keyword evidence="3" id="KW-1185">Reference proteome</keyword>
<dbReference type="RefSeq" id="XP_033456406.1">
    <property type="nucleotide sequence ID" value="XM_033606615.1"/>
</dbReference>
<proteinExistence type="predicted"/>
<evidence type="ECO:0000259" key="2">
    <source>
        <dbReference type="PROSITE" id="PS50174"/>
    </source>
</evidence>